<feature type="binding site" evidence="12">
    <location>
        <position position="335"/>
    </location>
    <ligand>
        <name>Fe cation</name>
        <dbReference type="ChEBI" id="CHEBI:24875"/>
    </ligand>
</feature>
<evidence type="ECO:0000313" key="16">
    <source>
        <dbReference type="EMBL" id="CAD9663702.1"/>
    </source>
</evidence>
<dbReference type="AlphaFoldDB" id="A0A7S2R8C0"/>
<evidence type="ECO:0000256" key="13">
    <source>
        <dbReference type="SAM" id="MobiDB-lite"/>
    </source>
</evidence>
<accession>A0A7S2R8C0</accession>
<dbReference type="SUPFAM" id="SSF51182">
    <property type="entry name" value="RmlC-like cupins"/>
    <property type="match status" value="1"/>
</dbReference>
<dbReference type="EC" id="1.13.11.5" evidence="4"/>
<keyword evidence="9 12" id="KW-0408">Iron</keyword>
<feature type="compositionally biased region" description="Basic residues" evidence="13">
    <location>
        <begin position="456"/>
        <end position="466"/>
    </location>
</feature>
<evidence type="ECO:0000256" key="9">
    <source>
        <dbReference type="ARBA" id="ARBA00023004"/>
    </source>
</evidence>
<reference evidence="16" key="1">
    <citation type="submission" date="2021-01" db="EMBL/GenBank/DDBJ databases">
        <authorList>
            <person name="Corre E."/>
            <person name="Pelletier E."/>
            <person name="Niang G."/>
            <person name="Scheremetjew M."/>
            <person name="Finn R."/>
            <person name="Kale V."/>
            <person name="Holt S."/>
            <person name="Cochrane G."/>
            <person name="Meng A."/>
            <person name="Brown T."/>
            <person name="Cohen L."/>
        </authorList>
    </citation>
    <scope>NUCLEOTIDE SEQUENCE</scope>
    <source>
        <strain evidence="16">NY070348D</strain>
    </source>
</reference>
<dbReference type="PANTHER" id="PTHR11056:SF0">
    <property type="entry name" value="HOMOGENTISATE 1,2-DIOXYGENASE"/>
    <property type="match status" value="1"/>
</dbReference>
<evidence type="ECO:0000256" key="7">
    <source>
        <dbReference type="ARBA" id="ARBA00022964"/>
    </source>
</evidence>
<evidence type="ECO:0000256" key="5">
    <source>
        <dbReference type="ARBA" id="ARBA00022723"/>
    </source>
</evidence>
<feature type="active site" description="Proton acceptor" evidence="11">
    <location>
        <position position="292"/>
    </location>
</feature>
<comment type="similarity">
    <text evidence="3">Belongs to the homogentisate dioxygenase family.</text>
</comment>
<evidence type="ECO:0000256" key="1">
    <source>
        <dbReference type="ARBA" id="ARBA00001962"/>
    </source>
</evidence>
<comment type="cofactor">
    <cofactor evidence="1 12">
        <name>Fe cation</name>
        <dbReference type="ChEBI" id="CHEBI:24875"/>
    </cofactor>
</comment>
<dbReference type="Pfam" id="PF04209">
    <property type="entry name" value="HgmA_C"/>
    <property type="match status" value="1"/>
</dbReference>
<dbReference type="CDD" id="cd07000">
    <property type="entry name" value="cupin_HGO_N"/>
    <property type="match status" value="1"/>
</dbReference>
<feature type="binding site" evidence="12">
    <location>
        <position position="371"/>
    </location>
    <ligand>
        <name>homogentisate</name>
        <dbReference type="ChEBI" id="CHEBI:16169"/>
    </ligand>
</feature>
<feature type="domain" description="Homogentisate 1,2-dioxygenase C-terminal" evidence="14">
    <location>
        <begin position="280"/>
        <end position="435"/>
    </location>
</feature>
<dbReference type="GO" id="GO:0004411">
    <property type="term" value="F:homogentisate 1,2-dioxygenase activity"/>
    <property type="evidence" value="ECO:0007669"/>
    <property type="project" value="UniProtKB-EC"/>
</dbReference>
<evidence type="ECO:0000256" key="12">
    <source>
        <dbReference type="PIRSR" id="PIRSR605708-2"/>
    </source>
</evidence>
<keyword evidence="6" id="KW-0828">Tyrosine catabolism</keyword>
<evidence type="ECO:0000256" key="4">
    <source>
        <dbReference type="ARBA" id="ARBA00013127"/>
    </source>
</evidence>
<comment type="pathway">
    <text evidence="2">Amino-acid degradation; L-phenylalanine degradation; acetoacetate and fumarate from L-phenylalanine: step 4/6.</text>
</comment>
<dbReference type="GO" id="GO:0006572">
    <property type="term" value="P:L-tyrosine catabolic process"/>
    <property type="evidence" value="ECO:0007669"/>
    <property type="project" value="UniProtKB-KW"/>
</dbReference>
<evidence type="ECO:0000256" key="3">
    <source>
        <dbReference type="ARBA" id="ARBA00007757"/>
    </source>
</evidence>
<organism evidence="16">
    <name type="scientific">Mucochytrium quahogii</name>
    <dbReference type="NCBI Taxonomy" id="96639"/>
    <lineage>
        <taxon>Eukaryota</taxon>
        <taxon>Sar</taxon>
        <taxon>Stramenopiles</taxon>
        <taxon>Bigyra</taxon>
        <taxon>Labyrinthulomycetes</taxon>
        <taxon>Thraustochytrida</taxon>
        <taxon>Thraustochytriidae</taxon>
        <taxon>Mucochytrium</taxon>
    </lineage>
</organism>
<keyword evidence="5 12" id="KW-0479">Metal-binding</keyword>
<keyword evidence="10" id="KW-0585">Phenylalanine catabolism</keyword>
<dbReference type="EMBL" id="HBHK01001271">
    <property type="protein sequence ID" value="CAD9663702.1"/>
    <property type="molecule type" value="Transcribed_RNA"/>
</dbReference>
<dbReference type="InterPro" id="IPR005708">
    <property type="entry name" value="Homogentis_dOase"/>
</dbReference>
<evidence type="ECO:0000259" key="15">
    <source>
        <dbReference type="Pfam" id="PF20510"/>
    </source>
</evidence>
<feature type="binding site" evidence="12">
    <location>
        <position position="350"/>
    </location>
    <ligand>
        <name>homogentisate</name>
        <dbReference type="ChEBI" id="CHEBI:16169"/>
    </ligand>
</feature>
<dbReference type="Pfam" id="PF20510">
    <property type="entry name" value="HgmA_N"/>
    <property type="match status" value="1"/>
</dbReference>
<dbReference type="UniPathway" id="UPA00139">
    <property type="reaction ID" value="UER00339"/>
</dbReference>
<evidence type="ECO:0000256" key="2">
    <source>
        <dbReference type="ARBA" id="ARBA00004704"/>
    </source>
</evidence>
<evidence type="ECO:0000256" key="6">
    <source>
        <dbReference type="ARBA" id="ARBA00022878"/>
    </source>
</evidence>
<feature type="region of interest" description="Disordered" evidence="13">
    <location>
        <begin position="441"/>
        <end position="466"/>
    </location>
</feature>
<protein>
    <recommendedName>
        <fullName evidence="4">homogentisate 1,2-dioxygenase</fullName>
        <ecNumber evidence="4">1.13.11.5</ecNumber>
    </recommendedName>
</protein>
<gene>
    <name evidence="16" type="ORF">QSP1433_LOCUS754</name>
</gene>
<dbReference type="FunFam" id="2.60.120.10:FF:000034">
    <property type="entry name" value="Homogentisate 1,2-dioxygenase"/>
    <property type="match status" value="1"/>
</dbReference>
<evidence type="ECO:0000256" key="11">
    <source>
        <dbReference type="PIRSR" id="PIRSR605708-1"/>
    </source>
</evidence>
<feature type="binding site" evidence="12">
    <location>
        <position position="371"/>
    </location>
    <ligand>
        <name>Fe cation</name>
        <dbReference type="ChEBI" id="CHEBI:24875"/>
    </ligand>
</feature>
<feature type="domain" description="Homogentisate 1,2-dioxygenase N-terminal" evidence="15">
    <location>
        <begin position="4"/>
        <end position="279"/>
    </location>
</feature>
<name>A0A7S2R8C0_9STRA</name>
<sequence length="466" mass="52433">MGLKYLTGFGNHFSSEALDGALPKGQNNPQKCPYGLYAEQLSGTAFTVARHGNKRSWLYRIHPSVQHSHMDNSAIGGLGRAKDEKERVFKVDPNQMRWQPEDIPKVSDKKVDFVEGITPVGQSGDPKSKSGLAVYTYCVNQSMGKRSLTDSDGDLLIVPQTGVLRVQTEFGIMRVEPNEICVVQRGMRFTVDVESESNRGYILEVFQGHFVLPDLGPIGSNGLANPQDFETPVAHFEDKKEEWMCYVKYGGDMFEMSQHFSPYNVVAYHGNYVPYKYDLRKFCCMNSVTYDHPDPSIYTVLTCPSAVPGVAVADFVIFPPRWMAMEHTFRPPWFHRNTMTEYMGMIWGQYDAKKGGFVAGGSSLHSCMIPHGPDASTFTAASDPSKVDTTKPEFFDKGLAFMFETTYMLGVSDKALNSKHREYTYQECWKDMPETFSKTKKRLAEGSSDGSDILTWRKRSKARNGN</sequence>
<evidence type="ECO:0000256" key="10">
    <source>
        <dbReference type="ARBA" id="ARBA00023232"/>
    </source>
</evidence>
<dbReference type="GO" id="GO:0005737">
    <property type="term" value="C:cytoplasm"/>
    <property type="evidence" value="ECO:0007669"/>
    <property type="project" value="TreeGrafter"/>
</dbReference>
<dbReference type="InterPro" id="IPR014710">
    <property type="entry name" value="RmlC-like_jellyroll"/>
</dbReference>
<keyword evidence="7" id="KW-0223">Dioxygenase</keyword>
<dbReference type="InterPro" id="IPR046451">
    <property type="entry name" value="HgmA_C"/>
</dbReference>
<dbReference type="InterPro" id="IPR011051">
    <property type="entry name" value="RmlC_Cupin_sf"/>
</dbReference>
<keyword evidence="8" id="KW-0560">Oxidoreductase</keyword>
<evidence type="ECO:0000256" key="8">
    <source>
        <dbReference type="ARBA" id="ARBA00023002"/>
    </source>
</evidence>
<feature type="binding site" evidence="12">
    <location>
        <position position="341"/>
    </location>
    <ligand>
        <name>Fe cation</name>
        <dbReference type="ChEBI" id="CHEBI:24875"/>
    </ligand>
</feature>
<dbReference type="GO" id="GO:0006559">
    <property type="term" value="P:L-phenylalanine catabolic process"/>
    <property type="evidence" value="ECO:0007669"/>
    <property type="project" value="UniProtKB-UniPathway"/>
</dbReference>
<proteinExistence type="inferred from homology"/>
<dbReference type="InterPro" id="IPR046452">
    <property type="entry name" value="HgmA_N"/>
</dbReference>
<dbReference type="PANTHER" id="PTHR11056">
    <property type="entry name" value="HOMOGENTISATE 1,2-DIOXYGENASE"/>
    <property type="match status" value="1"/>
</dbReference>
<dbReference type="GO" id="GO:0046872">
    <property type="term" value="F:metal ion binding"/>
    <property type="evidence" value="ECO:0007669"/>
    <property type="project" value="UniProtKB-KW"/>
</dbReference>
<dbReference type="Gene3D" id="2.60.120.10">
    <property type="entry name" value="Jelly Rolls"/>
    <property type="match status" value="1"/>
</dbReference>
<dbReference type="NCBIfam" id="TIGR01015">
    <property type="entry name" value="hmgA"/>
    <property type="match status" value="1"/>
</dbReference>
<evidence type="ECO:0000259" key="14">
    <source>
        <dbReference type="Pfam" id="PF04209"/>
    </source>
</evidence>